<comment type="caution">
    <text evidence="3">The sequence shown here is derived from an EMBL/GenBank/DDBJ whole genome shotgun (WGS) entry which is preliminary data.</text>
</comment>
<dbReference type="Proteomes" id="UP001319200">
    <property type="component" value="Unassembled WGS sequence"/>
</dbReference>
<feature type="chain" id="PRO_5042864071" description="VWFA domain-containing protein" evidence="1">
    <location>
        <begin position="18"/>
        <end position="330"/>
    </location>
</feature>
<sequence length="330" mass="36738">MKTKALIALLLLMFASACEVIFDSDMRYLPVRDPTAVVLKNRLVSYTSTELVYETDVLLLEIYDGWDNTFLEKEDFVFGGSFKTTVLDFQRVSSGNTGASSSLLLLDASGSYKTTDPYNARSQAINKFFHDHSPPEDFLLGAFSKNGSLTGDGVEFYSEHFSSDHEQPTRYLFDLAKRTGGSSSLYDALYKSIDKFDAGNHRKELVSLVHAPDNASSVPWPDVVQKAKANGVRMHMIGLGSEVSLSSLAAIAQETGGFFAACRDEKEMVCVFNQLHRLLNSNMEAYRIRVKVEPPAGTIASGLEWMQAIYITDPQFAYEYNPAYVYLKIP</sequence>
<proteinExistence type="predicted"/>
<keyword evidence="4" id="KW-1185">Reference proteome</keyword>
<dbReference type="EMBL" id="JAHESF010000036">
    <property type="protein sequence ID" value="MBT1700181.1"/>
    <property type="molecule type" value="Genomic_DNA"/>
</dbReference>
<protein>
    <recommendedName>
        <fullName evidence="2">VWFA domain-containing protein</fullName>
    </recommendedName>
</protein>
<dbReference type="PROSITE" id="PS50234">
    <property type="entry name" value="VWFA"/>
    <property type="match status" value="1"/>
</dbReference>
<dbReference type="InterPro" id="IPR036465">
    <property type="entry name" value="vWFA_dom_sf"/>
</dbReference>
<evidence type="ECO:0000259" key="2">
    <source>
        <dbReference type="PROSITE" id="PS50234"/>
    </source>
</evidence>
<feature type="domain" description="VWFA" evidence="2">
    <location>
        <begin position="101"/>
        <end position="283"/>
    </location>
</feature>
<feature type="signal peptide" evidence="1">
    <location>
        <begin position="1"/>
        <end position="17"/>
    </location>
</feature>
<reference evidence="3 4" key="1">
    <citation type="submission" date="2021-05" db="EMBL/GenBank/DDBJ databases">
        <title>A Polyphasic approach of four new species of the genus Ohtaekwangia: Ohtaekwangia histidinii sp. nov., Ohtaekwangia cretensis sp. nov., Ohtaekwangia indiensis sp. nov., Ohtaekwangia reichenbachii sp. nov. from diverse environment.</title>
        <authorList>
            <person name="Octaviana S."/>
        </authorList>
    </citation>
    <scope>NUCLEOTIDE SEQUENCE [LARGE SCALE GENOMIC DNA]</scope>
    <source>
        <strain evidence="3 4">PWU4</strain>
    </source>
</reference>
<dbReference type="RefSeq" id="WP_254168580.1">
    <property type="nucleotide sequence ID" value="NZ_JAHESF010000036.1"/>
</dbReference>
<dbReference type="Gene3D" id="3.40.50.410">
    <property type="entry name" value="von Willebrand factor, type A domain"/>
    <property type="match status" value="1"/>
</dbReference>
<evidence type="ECO:0000313" key="3">
    <source>
        <dbReference type="EMBL" id="MBT1700181.1"/>
    </source>
</evidence>
<evidence type="ECO:0000313" key="4">
    <source>
        <dbReference type="Proteomes" id="UP001319200"/>
    </source>
</evidence>
<dbReference type="InterPro" id="IPR002035">
    <property type="entry name" value="VWF_A"/>
</dbReference>
<keyword evidence="1" id="KW-0732">Signal</keyword>
<name>A0AAP2DPN5_9BACT</name>
<gene>
    <name evidence="3" type="ORF">KK083_25050</name>
</gene>
<dbReference type="SUPFAM" id="SSF53300">
    <property type="entry name" value="vWA-like"/>
    <property type="match status" value="1"/>
</dbReference>
<dbReference type="AlphaFoldDB" id="A0AAP2DPN5"/>
<accession>A0AAP2DPN5</accession>
<organism evidence="3 4">
    <name type="scientific">Chryseosolibacter histidini</name>
    <dbReference type="NCBI Taxonomy" id="2782349"/>
    <lineage>
        <taxon>Bacteria</taxon>
        <taxon>Pseudomonadati</taxon>
        <taxon>Bacteroidota</taxon>
        <taxon>Cytophagia</taxon>
        <taxon>Cytophagales</taxon>
        <taxon>Chryseotaleaceae</taxon>
        <taxon>Chryseosolibacter</taxon>
    </lineage>
</organism>
<dbReference type="PROSITE" id="PS51257">
    <property type="entry name" value="PROKAR_LIPOPROTEIN"/>
    <property type="match status" value="1"/>
</dbReference>
<evidence type="ECO:0000256" key="1">
    <source>
        <dbReference type="SAM" id="SignalP"/>
    </source>
</evidence>